<sequence>MKKLLIYLSFSISCFAITVYDPANYQVNTLQKIENIRQTLEQVQQTQNQIRGLQNEALNLNKWAGSLLQNTIGMNKKDIDNLLYIKNSTSSILSNTDSFDIDYKNLFKQNYEGLSLENLQFQEKKVNEESQKVVKAGLELSTRDQQILDRAKELQNVMSATMNPTGSLQAQQTGNQIGMANAQSLTNIELAMNQLIKLEAMKQQIKLQEAKIEERQKAILWKVTTPTSKDVDFREILERKN</sequence>
<protein>
    <submittedName>
        <fullName evidence="2">P-type conjugative transfer protein TrbJ</fullName>
    </submittedName>
</protein>
<dbReference type="Proteomes" id="UP000191153">
    <property type="component" value="Unassembled WGS sequence"/>
</dbReference>
<evidence type="ECO:0000256" key="1">
    <source>
        <dbReference type="SAM" id="Coils"/>
    </source>
</evidence>
<dbReference type="STRING" id="180163.SAMN02745174_02361"/>
<evidence type="ECO:0000313" key="3">
    <source>
        <dbReference type="Proteomes" id="UP000191153"/>
    </source>
</evidence>
<keyword evidence="1" id="KW-0175">Coiled coil</keyword>
<dbReference type="AlphaFoldDB" id="A0A1T4QKH0"/>
<dbReference type="RefSeq" id="WP_078694789.1">
    <property type="nucleotide sequence ID" value="NZ_FUWX01000025.1"/>
</dbReference>
<accession>A0A1T4QKH0</accession>
<gene>
    <name evidence="2" type="ORF">SAMN02745174_02361</name>
</gene>
<evidence type="ECO:0000313" key="2">
    <source>
        <dbReference type="EMBL" id="SKA04219.1"/>
    </source>
</evidence>
<proteinExistence type="predicted"/>
<keyword evidence="3" id="KW-1185">Reference proteome</keyword>
<name>A0A1T4QKH0_9FUSO</name>
<organism evidence="2 3">
    <name type="scientific">Cetobacterium ceti</name>
    <dbReference type="NCBI Taxonomy" id="180163"/>
    <lineage>
        <taxon>Bacteria</taxon>
        <taxon>Fusobacteriati</taxon>
        <taxon>Fusobacteriota</taxon>
        <taxon>Fusobacteriia</taxon>
        <taxon>Fusobacteriales</taxon>
        <taxon>Fusobacteriaceae</taxon>
        <taxon>Cetobacterium</taxon>
    </lineage>
</organism>
<dbReference type="EMBL" id="FUWX01000025">
    <property type="protein sequence ID" value="SKA04219.1"/>
    <property type="molecule type" value="Genomic_DNA"/>
</dbReference>
<dbReference type="OrthoDB" id="9984537at2"/>
<feature type="coiled-coil region" evidence="1">
    <location>
        <begin position="188"/>
        <end position="218"/>
    </location>
</feature>
<reference evidence="2 3" key="1">
    <citation type="submission" date="2017-02" db="EMBL/GenBank/DDBJ databases">
        <authorList>
            <person name="Peterson S.W."/>
        </authorList>
    </citation>
    <scope>NUCLEOTIDE SEQUENCE [LARGE SCALE GENOMIC DNA]</scope>
    <source>
        <strain evidence="2 3">ATCC 700028</strain>
    </source>
</reference>